<feature type="domain" description="N-acetyltransferase" evidence="1">
    <location>
        <begin position="9"/>
        <end position="95"/>
    </location>
</feature>
<gene>
    <name evidence="2" type="ORF">CX676_07445</name>
</gene>
<keyword evidence="3" id="KW-1185">Reference proteome</keyword>
<dbReference type="PANTHER" id="PTHR31435:SF10">
    <property type="entry name" value="BSR4717 PROTEIN"/>
    <property type="match status" value="1"/>
</dbReference>
<dbReference type="RefSeq" id="WP_101752061.1">
    <property type="nucleotide sequence ID" value="NZ_CP025430.1"/>
</dbReference>
<evidence type="ECO:0000313" key="2">
    <source>
        <dbReference type="EMBL" id="AUH64020.1"/>
    </source>
</evidence>
<dbReference type="SUPFAM" id="SSF55729">
    <property type="entry name" value="Acyl-CoA N-acyltransferases (Nat)"/>
    <property type="match status" value="1"/>
</dbReference>
<keyword evidence="2" id="KW-0808">Transferase</keyword>
<dbReference type="InterPro" id="IPR016181">
    <property type="entry name" value="Acyl_CoA_acyltransferase"/>
</dbReference>
<dbReference type="GO" id="GO:0016740">
    <property type="term" value="F:transferase activity"/>
    <property type="evidence" value="ECO:0007669"/>
    <property type="project" value="UniProtKB-KW"/>
</dbReference>
<accession>A0A2H5EXK5</accession>
<dbReference type="Pfam" id="PF14542">
    <property type="entry name" value="Acetyltransf_CG"/>
    <property type="match status" value="1"/>
</dbReference>
<sequence>MSDFQIRREESESRGRYVTVVDGVEAELTFSKAGTGMIIADHTGVPREIGGRGVGLALAEAMIADARAAGIKVMPLCPFVNAQFKRHPDWSDLLP</sequence>
<protein>
    <submittedName>
        <fullName evidence="2">N-acetyltransferase</fullName>
    </submittedName>
</protein>
<evidence type="ECO:0000259" key="1">
    <source>
        <dbReference type="PROSITE" id="PS51729"/>
    </source>
</evidence>
<reference evidence="2 3" key="1">
    <citation type="journal article" date="2013" name="Antonie Van Leeuwenhoek">
        <title>Paracoccus zhejiangensis sp. nov., isolated from activated sludge in wastewater-treatment system.</title>
        <authorList>
            <person name="Wu Z.G."/>
            <person name="Zhang D.F."/>
            <person name="Liu Y.L."/>
            <person name="Wang F."/>
            <person name="Jiang X."/>
            <person name="Li C."/>
            <person name="Li S.P."/>
            <person name="Hong Q."/>
            <person name="Li W.J."/>
        </authorList>
    </citation>
    <scope>NUCLEOTIDE SEQUENCE [LARGE SCALE GENOMIC DNA]</scope>
    <source>
        <strain evidence="2 3">J6</strain>
    </source>
</reference>
<dbReference type="PANTHER" id="PTHR31435">
    <property type="entry name" value="PROTEIN NATD1"/>
    <property type="match status" value="1"/>
</dbReference>
<dbReference type="InterPro" id="IPR031165">
    <property type="entry name" value="GNAT_YJDJ"/>
</dbReference>
<dbReference type="OrthoDB" id="9800945at2"/>
<evidence type="ECO:0000313" key="3">
    <source>
        <dbReference type="Proteomes" id="UP000234530"/>
    </source>
</evidence>
<dbReference type="InterPro" id="IPR045057">
    <property type="entry name" value="Gcn5-rel_NAT"/>
</dbReference>
<dbReference type="Proteomes" id="UP000234530">
    <property type="component" value="Chromosome"/>
</dbReference>
<dbReference type="KEGG" id="pzh:CX676_07445"/>
<organism evidence="2 3">
    <name type="scientific">Paracoccus zhejiangensis</name>
    <dbReference type="NCBI Taxonomy" id="1077935"/>
    <lineage>
        <taxon>Bacteria</taxon>
        <taxon>Pseudomonadati</taxon>
        <taxon>Pseudomonadota</taxon>
        <taxon>Alphaproteobacteria</taxon>
        <taxon>Rhodobacterales</taxon>
        <taxon>Paracoccaceae</taxon>
        <taxon>Paracoccus</taxon>
    </lineage>
</organism>
<proteinExistence type="predicted"/>
<dbReference type="EMBL" id="CP025430">
    <property type="protein sequence ID" value="AUH64020.1"/>
    <property type="molecule type" value="Genomic_DNA"/>
</dbReference>
<dbReference type="AlphaFoldDB" id="A0A2H5EXK5"/>
<dbReference type="PROSITE" id="PS51729">
    <property type="entry name" value="GNAT_YJDJ"/>
    <property type="match status" value="1"/>
</dbReference>
<name>A0A2H5EXK5_9RHOB</name>
<dbReference type="Gene3D" id="3.40.630.30">
    <property type="match status" value="1"/>
</dbReference>